<proteinExistence type="inferred from homology"/>
<gene>
    <name evidence="4" type="ORF">ACFS25_03865</name>
</gene>
<keyword evidence="2" id="KW-0378">Hydrolase</keyword>
<dbReference type="Pfam" id="PF00149">
    <property type="entry name" value="Metallophos"/>
    <property type="match status" value="1"/>
</dbReference>
<keyword evidence="2" id="KW-0547">Nucleotide-binding</keyword>
<evidence type="ECO:0000256" key="2">
    <source>
        <dbReference type="RuleBase" id="RU362119"/>
    </source>
</evidence>
<evidence type="ECO:0000259" key="3">
    <source>
        <dbReference type="Pfam" id="PF00149"/>
    </source>
</evidence>
<evidence type="ECO:0000256" key="1">
    <source>
        <dbReference type="ARBA" id="ARBA00006654"/>
    </source>
</evidence>
<dbReference type="InterPro" id="IPR004843">
    <property type="entry name" value="Calcineurin-like_PHP"/>
</dbReference>
<evidence type="ECO:0000313" key="4">
    <source>
        <dbReference type="EMBL" id="MFD2932901.1"/>
    </source>
</evidence>
<dbReference type="PROSITE" id="PS00785">
    <property type="entry name" value="5_NUCLEOTIDASE_1"/>
    <property type="match status" value="1"/>
</dbReference>
<dbReference type="PROSITE" id="PS51318">
    <property type="entry name" value="TAT"/>
    <property type="match status" value="1"/>
</dbReference>
<accession>A0ABW6ABV2</accession>
<dbReference type="PRINTS" id="PR01607">
    <property type="entry name" value="APYRASEFAMLY"/>
</dbReference>
<dbReference type="SUPFAM" id="SSF56300">
    <property type="entry name" value="Metallo-dependent phosphatases"/>
    <property type="match status" value="1"/>
</dbReference>
<sequence>MDALVSNRRQFLKLLGTTAVIGSVAPTVLARPALTSSTVRNKLTSLTILHTNDVHSRLDPFPMDGSRNAGKGGVARRATLVRQIRQEQVDGRPRNVLLFDAGDIFQGTPYFNLYKGEPEILAMNRLGYDAGTIGNHDFDGGIDNMVTQFGKASFPLIIANYDFKNTVMDGRTMPYKVFDKDGVRIGVFGLGIKPEGLIPRDAYKETKYLDPIEISSDIAAKLRSDKKCDYVICLSHLGFKYNEPTVSDNVLAAKTRNIDLIIGGHTHTFLDAPVAVNNLDGQPVWINQVGFAGINLGRIDLAFEQGKTISSAGKSVEVK</sequence>
<dbReference type="InterPro" id="IPR006146">
    <property type="entry name" value="5'-Nucleotdase_CS"/>
</dbReference>
<dbReference type="InterPro" id="IPR006179">
    <property type="entry name" value="5_nucleotidase/apyrase"/>
</dbReference>
<feature type="domain" description="Calcineurin-like phosphoesterase" evidence="3">
    <location>
        <begin position="46"/>
        <end position="268"/>
    </location>
</feature>
<reference evidence="5" key="1">
    <citation type="journal article" date="2019" name="Int. J. Syst. Evol. Microbiol.">
        <title>The Global Catalogue of Microorganisms (GCM) 10K type strain sequencing project: providing services to taxonomists for standard genome sequencing and annotation.</title>
        <authorList>
            <consortium name="The Broad Institute Genomics Platform"/>
            <consortium name="The Broad Institute Genome Sequencing Center for Infectious Disease"/>
            <person name="Wu L."/>
            <person name="Ma J."/>
        </authorList>
    </citation>
    <scope>NUCLEOTIDE SEQUENCE [LARGE SCALE GENOMIC DNA]</scope>
    <source>
        <strain evidence="5">KCTC 52490</strain>
    </source>
</reference>
<dbReference type="Proteomes" id="UP001597512">
    <property type="component" value="Unassembled WGS sequence"/>
</dbReference>
<dbReference type="EMBL" id="JBHUOM010000001">
    <property type="protein sequence ID" value="MFD2932901.1"/>
    <property type="molecule type" value="Genomic_DNA"/>
</dbReference>
<dbReference type="CDD" id="cd00845">
    <property type="entry name" value="MPP_UshA_N_like"/>
    <property type="match status" value="1"/>
</dbReference>
<organism evidence="4 5">
    <name type="scientific">Spirosoma flavum</name>
    <dbReference type="NCBI Taxonomy" id="2048557"/>
    <lineage>
        <taxon>Bacteria</taxon>
        <taxon>Pseudomonadati</taxon>
        <taxon>Bacteroidota</taxon>
        <taxon>Cytophagia</taxon>
        <taxon>Cytophagales</taxon>
        <taxon>Cytophagaceae</taxon>
        <taxon>Spirosoma</taxon>
    </lineage>
</organism>
<comment type="caution">
    <text evidence="4">The sequence shown here is derived from an EMBL/GenBank/DDBJ whole genome shotgun (WGS) entry which is preliminary data.</text>
</comment>
<dbReference type="RefSeq" id="WP_381497085.1">
    <property type="nucleotide sequence ID" value="NZ_JBHUOM010000001.1"/>
</dbReference>
<dbReference type="PANTHER" id="PTHR11575">
    <property type="entry name" value="5'-NUCLEOTIDASE-RELATED"/>
    <property type="match status" value="1"/>
</dbReference>
<dbReference type="PANTHER" id="PTHR11575:SF24">
    <property type="entry name" value="5'-NUCLEOTIDASE"/>
    <property type="match status" value="1"/>
</dbReference>
<protein>
    <submittedName>
        <fullName evidence="4">Metallophosphatase</fullName>
    </submittedName>
</protein>
<keyword evidence="5" id="KW-1185">Reference proteome</keyword>
<evidence type="ECO:0000313" key="5">
    <source>
        <dbReference type="Proteomes" id="UP001597512"/>
    </source>
</evidence>
<comment type="similarity">
    <text evidence="1 2">Belongs to the 5'-nucleotidase family.</text>
</comment>
<dbReference type="InterPro" id="IPR029052">
    <property type="entry name" value="Metallo-depent_PP-like"/>
</dbReference>
<name>A0ABW6ABV2_9BACT</name>
<dbReference type="Gene3D" id="3.60.21.10">
    <property type="match status" value="1"/>
</dbReference>
<dbReference type="InterPro" id="IPR006311">
    <property type="entry name" value="TAT_signal"/>
</dbReference>